<keyword evidence="5" id="KW-0472">Membrane</keyword>
<keyword evidence="7" id="KW-1185">Reference proteome</keyword>
<comment type="function">
    <text evidence="3">Putative oxidoreductase.</text>
</comment>
<gene>
    <name evidence="8" type="primary">LOC113796565</name>
</gene>
<keyword evidence="2" id="KW-0560">Oxidoreductase</keyword>
<dbReference type="RefSeq" id="XP_027202664.1">
    <property type="nucleotide sequence ID" value="XM_027346863.1"/>
</dbReference>
<dbReference type="GO" id="GO:0016491">
    <property type="term" value="F:oxidoreductase activity"/>
    <property type="evidence" value="ECO:0007669"/>
    <property type="project" value="UniProtKB-KW"/>
</dbReference>
<protein>
    <submittedName>
        <fullName evidence="8">Dehydrogenase/reductase SDR family protein 7-like isoform X2</fullName>
    </submittedName>
</protein>
<evidence type="ECO:0000256" key="4">
    <source>
        <dbReference type="RuleBase" id="RU000363"/>
    </source>
</evidence>
<dbReference type="Proteomes" id="UP000515146">
    <property type="component" value="Unplaced"/>
</dbReference>
<keyword evidence="5" id="KW-1133">Transmembrane helix</keyword>
<evidence type="ECO:0000256" key="2">
    <source>
        <dbReference type="ARBA" id="ARBA00023002"/>
    </source>
</evidence>
<dbReference type="PRINTS" id="PR00080">
    <property type="entry name" value="SDRFAMILY"/>
</dbReference>
<dbReference type="InterPro" id="IPR036291">
    <property type="entry name" value="NAD(P)-bd_dom_sf"/>
</dbReference>
<dbReference type="GO" id="GO:0016020">
    <property type="term" value="C:membrane"/>
    <property type="evidence" value="ECO:0007669"/>
    <property type="project" value="TreeGrafter"/>
</dbReference>
<dbReference type="PROSITE" id="PS00061">
    <property type="entry name" value="ADH_SHORT"/>
    <property type="match status" value="1"/>
</dbReference>
<comment type="similarity">
    <text evidence="1 4">Belongs to the short-chain dehydrogenases/reductases (SDR) family.</text>
</comment>
<feature type="chain" id="PRO_5027962660" evidence="6">
    <location>
        <begin position="21"/>
        <end position="319"/>
    </location>
</feature>
<evidence type="ECO:0000256" key="1">
    <source>
        <dbReference type="ARBA" id="ARBA00006484"/>
    </source>
</evidence>
<dbReference type="PANTHER" id="PTHR44196">
    <property type="entry name" value="DEHYDROGENASE/REDUCTASE SDR FAMILY MEMBER 7B"/>
    <property type="match status" value="1"/>
</dbReference>
<dbReference type="InterPro" id="IPR002347">
    <property type="entry name" value="SDR_fam"/>
</dbReference>
<dbReference type="Gene3D" id="3.40.50.720">
    <property type="entry name" value="NAD(P)-binding Rossmann-like Domain"/>
    <property type="match status" value="1"/>
</dbReference>
<reference evidence="8" key="1">
    <citation type="submission" date="2025-08" db="UniProtKB">
        <authorList>
            <consortium name="RefSeq"/>
        </authorList>
    </citation>
    <scope>IDENTIFICATION</scope>
    <source>
        <strain evidence="8">Airmid</strain>
    </source>
</reference>
<evidence type="ECO:0000313" key="7">
    <source>
        <dbReference type="Proteomes" id="UP000515146"/>
    </source>
</evidence>
<evidence type="ECO:0000256" key="5">
    <source>
        <dbReference type="SAM" id="Phobius"/>
    </source>
</evidence>
<evidence type="ECO:0000256" key="3">
    <source>
        <dbReference type="ARBA" id="ARBA00037096"/>
    </source>
</evidence>
<dbReference type="InterPro" id="IPR020904">
    <property type="entry name" value="Sc_DH/Rdtase_CS"/>
</dbReference>
<dbReference type="OrthoDB" id="10252354at2759"/>
<dbReference type="AlphaFoldDB" id="A0A6P6YD96"/>
<feature type="transmembrane region" description="Helical" evidence="5">
    <location>
        <begin position="278"/>
        <end position="297"/>
    </location>
</feature>
<evidence type="ECO:0000256" key="6">
    <source>
        <dbReference type="SAM" id="SignalP"/>
    </source>
</evidence>
<feature type="signal peptide" evidence="6">
    <location>
        <begin position="1"/>
        <end position="20"/>
    </location>
</feature>
<evidence type="ECO:0000313" key="8">
    <source>
        <dbReference type="RefSeq" id="XP_027202664.1"/>
    </source>
</evidence>
<dbReference type="OMA" id="FRWIRRI"/>
<name>A0A6P6YD96_DERPT</name>
<sequence>MNLFVTIISLLLIIIYRSLRNRSRIKCFTKKAFKQLNGKNVCITGASSGLGKEIARIFYQHGCNIILASRRTDELERVKEEFLAIGNGFPNEPNIIRLDLGSVEQSEIVARKITEKYKLDILINNAGISSRAQALDTVIDVDEKLLTVNFLGHIAFTKIILKSMINNNMNGKILAISSIQDRLPVPFRSSYSSSKHALRAWYDSIRSELSLIAPKILISLLSPGYIQTNISMNAMNSDGSKYGRMDSTTESGYKPEYVAAIAVEMLLNNDQECLLAPFLHRIIVIIRILCPNLYFFIMKINSRQIRRQQQQQSNTNISS</sequence>
<keyword evidence="6" id="KW-0732">Signal</keyword>
<dbReference type="PRINTS" id="PR00081">
    <property type="entry name" value="GDHRDH"/>
</dbReference>
<dbReference type="PANTHER" id="PTHR44196:SF1">
    <property type="entry name" value="DEHYDROGENASE_REDUCTASE SDR FAMILY MEMBER 7B"/>
    <property type="match status" value="1"/>
</dbReference>
<dbReference type="SUPFAM" id="SSF51735">
    <property type="entry name" value="NAD(P)-binding Rossmann-fold domains"/>
    <property type="match status" value="1"/>
</dbReference>
<proteinExistence type="inferred from homology"/>
<dbReference type="Pfam" id="PF00106">
    <property type="entry name" value="adh_short"/>
    <property type="match status" value="1"/>
</dbReference>
<organism evidence="7 8">
    <name type="scientific">Dermatophagoides pteronyssinus</name>
    <name type="common">European house dust mite</name>
    <dbReference type="NCBI Taxonomy" id="6956"/>
    <lineage>
        <taxon>Eukaryota</taxon>
        <taxon>Metazoa</taxon>
        <taxon>Ecdysozoa</taxon>
        <taxon>Arthropoda</taxon>
        <taxon>Chelicerata</taxon>
        <taxon>Arachnida</taxon>
        <taxon>Acari</taxon>
        <taxon>Acariformes</taxon>
        <taxon>Sarcoptiformes</taxon>
        <taxon>Astigmata</taxon>
        <taxon>Psoroptidia</taxon>
        <taxon>Analgoidea</taxon>
        <taxon>Pyroglyphidae</taxon>
        <taxon>Dermatophagoidinae</taxon>
        <taxon>Dermatophagoides</taxon>
    </lineage>
</organism>
<keyword evidence="5" id="KW-0812">Transmembrane</keyword>
<accession>A0A6P6YD96</accession>